<evidence type="ECO:0000256" key="9">
    <source>
        <dbReference type="ARBA" id="ARBA00022833"/>
    </source>
</evidence>
<keyword evidence="4" id="KW-1003">Cell membrane</keyword>
<dbReference type="GO" id="GO:0006508">
    <property type="term" value="P:proteolysis"/>
    <property type="evidence" value="ECO:0007669"/>
    <property type="project" value="UniProtKB-KW"/>
</dbReference>
<dbReference type="AlphaFoldDB" id="X1M7Y9"/>
<evidence type="ECO:0000256" key="12">
    <source>
        <dbReference type="ARBA" id="ARBA00023136"/>
    </source>
</evidence>
<keyword evidence="6 13" id="KW-0812">Transmembrane</keyword>
<reference evidence="15" key="1">
    <citation type="journal article" date="2014" name="Front. Microbiol.">
        <title>High frequency of phylogenetically diverse reductive dehalogenase-homologous genes in deep subseafloor sedimentary metagenomes.</title>
        <authorList>
            <person name="Kawai M."/>
            <person name="Futagami T."/>
            <person name="Toyoda A."/>
            <person name="Takaki Y."/>
            <person name="Nishi S."/>
            <person name="Hori S."/>
            <person name="Arai W."/>
            <person name="Tsubouchi T."/>
            <person name="Morono Y."/>
            <person name="Uchiyama I."/>
            <person name="Ito T."/>
            <person name="Fujiyama A."/>
            <person name="Inagaki F."/>
            <person name="Takami H."/>
        </authorList>
    </citation>
    <scope>NUCLEOTIDE SEQUENCE</scope>
    <source>
        <strain evidence="15">Expedition CK06-06</strain>
    </source>
</reference>
<dbReference type="InterPro" id="IPR044537">
    <property type="entry name" value="Rip2-like"/>
</dbReference>
<dbReference type="GO" id="GO:0005886">
    <property type="term" value="C:plasma membrane"/>
    <property type="evidence" value="ECO:0007669"/>
    <property type="project" value="UniProtKB-SubCell"/>
</dbReference>
<feature type="non-terminal residue" evidence="15">
    <location>
        <position position="1"/>
    </location>
</feature>
<sequence length="116" mass="12700">GWAKPVPINPLNFNNPRVDLVRVGASGPLSNIGLAIASSFLVWILTYLPIGEIKNSLIIVLLFSVLINLLLAVFNLIPIPPLDGSQILSGLLPTHLAMRYETIRPYGFIILLFLTI</sequence>
<accession>X1M7Y9</accession>
<evidence type="ECO:0000256" key="1">
    <source>
        <dbReference type="ARBA" id="ARBA00001947"/>
    </source>
</evidence>
<dbReference type="PANTHER" id="PTHR35864">
    <property type="entry name" value="ZINC METALLOPROTEASE MJ0611-RELATED"/>
    <property type="match status" value="1"/>
</dbReference>
<dbReference type="Pfam" id="PF02163">
    <property type="entry name" value="Peptidase_M50"/>
    <property type="match status" value="1"/>
</dbReference>
<name>X1M7Y9_9ZZZZ</name>
<comment type="similarity">
    <text evidence="3">Belongs to the peptidase M50B family.</text>
</comment>
<keyword evidence="12 13" id="KW-0472">Membrane</keyword>
<gene>
    <name evidence="15" type="ORF">S06H3_22016</name>
</gene>
<dbReference type="InterPro" id="IPR008915">
    <property type="entry name" value="Peptidase_M50"/>
</dbReference>
<evidence type="ECO:0000256" key="3">
    <source>
        <dbReference type="ARBA" id="ARBA00007931"/>
    </source>
</evidence>
<evidence type="ECO:0000256" key="6">
    <source>
        <dbReference type="ARBA" id="ARBA00022692"/>
    </source>
</evidence>
<evidence type="ECO:0000256" key="10">
    <source>
        <dbReference type="ARBA" id="ARBA00022989"/>
    </source>
</evidence>
<dbReference type="EMBL" id="BARV01011674">
    <property type="protein sequence ID" value="GAI10815.1"/>
    <property type="molecule type" value="Genomic_DNA"/>
</dbReference>
<organism evidence="15">
    <name type="scientific">marine sediment metagenome</name>
    <dbReference type="NCBI Taxonomy" id="412755"/>
    <lineage>
        <taxon>unclassified sequences</taxon>
        <taxon>metagenomes</taxon>
        <taxon>ecological metagenomes</taxon>
    </lineage>
</organism>
<comment type="cofactor">
    <cofactor evidence="1">
        <name>Zn(2+)</name>
        <dbReference type="ChEBI" id="CHEBI:29105"/>
    </cofactor>
</comment>
<proteinExistence type="inferred from homology"/>
<dbReference type="PANTHER" id="PTHR35864:SF1">
    <property type="entry name" value="ZINC METALLOPROTEASE YWHC-RELATED"/>
    <property type="match status" value="1"/>
</dbReference>
<evidence type="ECO:0000259" key="14">
    <source>
        <dbReference type="Pfam" id="PF02163"/>
    </source>
</evidence>
<protein>
    <recommendedName>
        <fullName evidence="14">Peptidase M50 domain-containing protein</fullName>
    </recommendedName>
</protein>
<dbReference type="CDD" id="cd06158">
    <property type="entry name" value="S2P-M50_like_1"/>
    <property type="match status" value="1"/>
</dbReference>
<keyword evidence="9" id="KW-0862">Zinc</keyword>
<evidence type="ECO:0000256" key="13">
    <source>
        <dbReference type="SAM" id="Phobius"/>
    </source>
</evidence>
<evidence type="ECO:0000256" key="7">
    <source>
        <dbReference type="ARBA" id="ARBA00022723"/>
    </source>
</evidence>
<dbReference type="InterPro" id="IPR052348">
    <property type="entry name" value="Metallopeptidase_M50B"/>
</dbReference>
<feature type="transmembrane region" description="Helical" evidence="13">
    <location>
        <begin position="32"/>
        <end position="50"/>
    </location>
</feature>
<evidence type="ECO:0000256" key="11">
    <source>
        <dbReference type="ARBA" id="ARBA00023049"/>
    </source>
</evidence>
<keyword evidence="5" id="KW-0645">Protease</keyword>
<comment type="caution">
    <text evidence="15">The sequence shown here is derived from an EMBL/GenBank/DDBJ whole genome shotgun (WGS) entry which is preliminary data.</text>
</comment>
<comment type="subcellular location">
    <subcellularLocation>
        <location evidence="2">Cell membrane</location>
        <topology evidence="2">Multi-pass membrane protein</topology>
    </subcellularLocation>
</comment>
<dbReference type="GO" id="GO:0046872">
    <property type="term" value="F:metal ion binding"/>
    <property type="evidence" value="ECO:0007669"/>
    <property type="project" value="UniProtKB-KW"/>
</dbReference>
<keyword evidence="10 13" id="KW-1133">Transmembrane helix</keyword>
<keyword evidence="8" id="KW-0378">Hydrolase</keyword>
<evidence type="ECO:0000256" key="5">
    <source>
        <dbReference type="ARBA" id="ARBA00022670"/>
    </source>
</evidence>
<evidence type="ECO:0000256" key="8">
    <source>
        <dbReference type="ARBA" id="ARBA00022801"/>
    </source>
</evidence>
<feature type="domain" description="Peptidase M50" evidence="14">
    <location>
        <begin position="54"/>
        <end position="103"/>
    </location>
</feature>
<keyword evidence="11" id="KW-0482">Metalloprotease</keyword>
<evidence type="ECO:0000256" key="2">
    <source>
        <dbReference type="ARBA" id="ARBA00004651"/>
    </source>
</evidence>
<feature type="transmembrane region" description="Helical" evidence="13">
    <location>
        <begin position="57"/>
        <end position="77"/>
    </location>
</feature>
<evidence type="ECO:0000313" key="15">
    <source>
        <dbReference type="EMBL" id="GAI10815.1"/>
    </source>
</evidence>
<keyword evidence="7" id="KW-0479">Metal-binding</keyword>
<dbReference type="GO" id="GO:0008237">
    <property type="term" value="F:metallopeptidase activity"/>
    <property type="evidence" value="ECO:0007669"/>
    <property type="project" value="UniProtKB-KW"/>
</dbReference>
<evidence type="ECO:0000256" key="4">
    <source>
        <dbReference type="ARBA" id="ARBA00022475"/>
    </source>
</evidence>